<dbReference type="AlphaFoldDB" id="A0A9W6UKP3"/>
<dbReference type="SMART" id="SM00507">
    <property type="entry name" value="HNHc"/>
    <property type="match status" value="1"/>
</dbReference>
<feature type="domain" description="HNH nuclease" evidence="1">
    <location>
        <begin position="172"/>
        <end position="230"/>
    </location>
</feature>
<keyword evidence="2" id="KW-0378">Hydrolase</keyword>
<keyword evidence="2" id="KW-0540">Nuclease</keyword>
<organism evidence="2 3">
    <name type="scientific">Nocardiopsis ansamitocini</name>
    <dbReference type="NCBI Taxonomy" id="1670832"/>
    <lineage>
        <taxon>Bacteria</taxon>
        <taxon>Bacillati</taxon>
        <taxon>Actinomycetota</taxon>
        <taxon>Actinomycetes</taxon>
        <taxon>Streptosporangiales</taxon>
        <taxon>Nocardiopsidaceae</taxon>
        <taxon>Nocardiopsis</taxon>
    </lineage>
</organism>
<name>A0A9W6UKP3_9ACTN</name>
<dbReference type="Pfam" id="PF13391">
    <property type="entry name" value="HNH_2"/>
    <property type="match status" value="1"/>
</dbReference>
<gene>
    <name evidence="2" type="ORF">Nans01_41690</name>
</gene>
<keyword evidence="2" id="KW-0255">Endonuclease</keyword>
<dbReference type="Proteomes" id="UP001165092">
    <property type="component" value="Unassembled WGS sequence"/>
</dbReference>
<dbReference type="NCBIfam" id="NF045808">
    <property type="entry name" value="PT-DNA_restrict"/>
    <property type="match status" value="1"/>
</dbReference>
<dbReference type="GO" id="GO:0004519">
    <property type="term" value="F:endonuclease activity"/>
    <property type="evidence" value="ECO:0007669"/>
    <property type="project" value="UniProtKB-KW"/>
</dbReference>
<dbReference type="PIRSF" id="PIRSF030850">
    <property type="entry name" value="UCP030850"/>
    <property type="match status" value="1"/>
</dbReference>
<evidence type="ECO:0000313" key="2">
    <source>
        <dbReference type="EMBL" id="GLU49818.1"/>
    </source>
</evidence>
<evidence type="ECO:0000259" key="1">
    <source>
        <dbReference type="SMART" id="SM00507"/>
    </source>
</evidence>
<proteinExistence type="predicted"/>
<dbReference type="CDD" id="cd00085">
    <property type="entry name" value="HNHc"/>
    <property type="match status" value="1"/>
</dbReference>
<keyword evidence="3" id="KW-1185">Reference proteome</keyword>
<dbReference type="EMBL" id="BSQG01000009">
    <property type="protein sequence ID" value="GLU49818.1"/>
    <property type="molecule type" value="Genomic_DNA"/>
</dbReference>
<dbReference type="InterPro" id="IPR058813">
    <property type="entry name" value="DNA-SBD_ScoMcrA"/>
</dbReference>
<evidence type="ECO:0000313" key="3">
    <source>
        <dbReference type="Proteomes" id="UP001165092"/>
    </source>
</evidence>
<comment type="caution">
    <text evidence="2">The sequence shown here is derived from an EMBL/GenBank/DDBJ whole genome shotgun (WGS) entry which is preliminary data.</text>
</comment>
<dbReference type="InterPro" id="IPR011396">
    <property type="entry name" value="PT_DNA_restrict"/>
</dbReference>
<sequence>MAVDVLERVLRVRMGRSNGRRAPHKPLLLLYALAHFQRLGGAAPIGYSAAEAELQALISEFAAPGAGGPHYPFHHLSTDDGVWIVRTVDGGGSPGPSPVKLRDSGASGRLGPELAAELLDRPEALSTLAQAILDDNFAPSLHDDICRMAGLDLDTARLAAVVSRSGRRRDPRFRQQVLTAYRHTCAFCGFAGRFGAAASVGLDAAHVRWWAFDGPDDLDNGLCLCALHHKLFDKGVLGLTARLQVVVSPAFAGNASAAHTQVGALHGRLLLTPTGTAGVHADHVSWHEQQVFRAA</sequence>
<dbReference type="InterPro" id="IPR003615">
    <property type="entry name" value="HNH_nuc"/>
</dbReference>
<reference evidence="2" key="1">
    <citation type="submission" date="2023-02" db="EMBL/GenBank/DDBJ databases">
        <title>Nocardiopsis ansamitocini NBRC 112285.</title>
        <authorList>
            <person name="Ichikawa N."/>
            <person name="Sato H."/>
            <person name="Tonouchi N."/>
        </authorList>
    </citation>
    <scope>NUCLEOTIDE SEQUENCE</scope>
    <source>
        <strain evidence="2">NBRC 112285</strain>
    </source>
</reference>
<protein>
    <submittedName>
        <fullName evidence="2">HNH endonuclease</fullName>
    </submittedName>
</protein>
<dbReference type="Pfam" id="PF26340">
    <property type="entry name" value="DNA-SBD_ScoMcrA"/>
    <property type="match status" value="1"/>
</dbReference>
<accession>A0A9W6UKP3</accession>